<comment type="similarity">
    <text evidence="2 12">Belongs to the fatty acid desaturase type 1 family.</text>
</comment>
<feature type="region of interest" description="Disordered" evidence="13">
    <location>
        <begin position="1"/>
        <end position="25"/>
    </location>
</feature>
<dbReference type="EC" id="1.14.19.1" evidence="12"/>
<dbReference type="InterPro" id="IPR001199">
    <property type="entry name" value="Cyt_B5-like_heme/steroid-bd"/>
</dbReference>
<dbReference type="PRINTS" id="PR00075">
    <property type="entry name" value="FACDDSATRASE"/>
</dbReference>
<comment type="caution">
    <text evidence="16">The sequence shown here is derived from an EMBL/GenBank/DDBJ whole genome shotgun (WGS) entry which is preliminary data.</text>
</comment>
<organism evidence="16 17">
    <name type="scientific">Penicillium olsonii</name>
    <dbReference type="NCBI Taxonomy" id="99116"/>
    <lineage>
        <taxon>Eukaryota</taxon>
        <taxon>Fungi</taxon>
        <taxon>Dikarya</taxon>
        <taxon>Ascomycota</taxon>
        <taxon>Pezizomycotina</taxon>
        <taxon>Eurotiomycetes</taxon>
        <taxon>Eurotiomycetidae</taxon>
        <taxon>Eurotiales</taxon>
        <taxon>Aspergillaceae</taxon>
        <taxon>Penicillium</taxon>
    </lineage>
</organism>
<keyword evidence="12" id="KW-0479">Metal-binding</keyword>
<dbReference type="CDD" id="cd03505">
    <property type="entry name" value="Delta9-FADS-like"/>
    <property type="match status" value="1"/>
</dbReference>
<evidence type="ECO:0000256" key="7">
    <source>
        <dbReference type="ARBA" id="ARBA00023002"/>
    </source>
</evidence>
<evidence type="ECO:0000256" key="3">
    <source>
        <dbReference type="ARBA" id="ARBA00022516"/>
    </source>
</evidence>
<protein>
    <recommendedName>
        <fullName evidence="12">Acyl-CoA desaturase</fullName>
        <ecNumber evidence="12">1.14.19.1</ecNumber>
    </recommendedName>
</protein>
<keyword evidence="12" id="KW-0349">Heme</keyword>
<dbReference type="PANTHER" id="PTHR11351">
    <property type="entry name" value="ACYL-COA DESATURASE"/>
    <property type="match status" value="1"/>
</dbReference>
<dbReference type="InterPro" id="IPR015876">
    <property type="entry name" value="Acyl-CoA_DS"/>
</dbReference>
<dbReference type="OrthoDB" id="10260134at2759"/>
<evidence type="ECO:0000256" key="14">
    <source>
        <dbReference type="SAM" id="Phobius"/>
    </source>
</evidence>
<keyword evidence="17" id="KW-1185">Reference proteome</keyword>
<dbReference type="InterPro" id="IPR005804">
    <property type="entry name" value="FA_desaturase_dom"/>
</dbReference>
<evidence type="ECO:0000256" key="12">
    <source>
        <dbReference type="PIRNR" id="PIRNR000345"/>
    </source>
</evidence>
<accession>A0A9W4HCX9</accession>
<evidence type="ECO:0000256" key="2">
    <source>
        <dbReference type="ARBA" id="ARBA00009295"/>
    </source>
</evidence>
<feature type="transmembrane region" description="Helical" evidence="14">
    <location>
        <begin position="96"/>
        <end position="115"/>
    </location>
</feature>
<evidence type="ECO:0000256" key="8">
    <source>
        <dbReference type="ARBA" id="ARBA00023004"/>
    </source>
</evidence>
<comment type="cofactor">
    <cofactor evidence="12">
        <name>Fe(2+)</name>
        <dbReference type="ChEBI" id="CHEBI:29033"/>
    </cofactor>
    <text evidence="12">Expected to bind 2 Fe(2+) ions per subunit.</text>
</comment>
<feature type="domain" description="Cytochrome b5 heme-binding" evidence="15">
    <location>
        <begin position="339"/>
        <end position="406"/>
    </location>
</feature>
<gene>
    <name evidence="16" type="ORF">POLS_LOCUS1482</name>
</gene>
<keyword evidence="3 12" id="KW-0444">Lipid biosynthesis</keyword>
<sequence length="409" mass="47125">MSTRQMSPQHQEKGETPANNNPAQQKRTPWYKQLDWLMVTMVLLVPAFAGLSTIWIPFQRKTQIMAFFYSLTKGFSITAGYHRLWSHKSYTASTSLQIFLMLFGAGAGQGSIKLWTREHRAHHRYVDTDQDPYSVQKGLFYSHVGWIIFKDDPDRIGRVNVEDLKRDPIVKFQADYYWQLFLLMAYLGPTFIAGLGWGDWLGGYVYGGLLGTALVQQSTFCINSLAHWMGDQPYGTFKSARNCFIVAILTLGEGYHNFHHEFPSDWRNGVRWYEFDPTKWNIWLWTQLGLVTDLRFFSMNEINKSMLQASQKELDKKVQAVQWGVPIADLPVMLLEEYHSQARSRNLILIERIVYDVTDFHQIHPGGVGLIKSGFGKDATRMFNELYKHSNVAMNLLAGMRVAVVDEDI</sequence>
<evidence type="ECO:0000256" key="4">
    <source>
        <dbReference type="ARBA" id="ARBA00022692"/>
    </source>
</evidence>
<dbReference type="Proteomes" id="UP001153618">
    <property type="component" value="Unassembled WGS sequence"/>
</dbReference>
<evidence type="ECO:0000259" key="15">
    <source>
        <dbReference type="PROSITE" id="PS50255"/>
    </source>
</evidence>
<keyword evidence="7 12" id="KW-0560">Oxidoreductase</keyword>
<dbReference type="GO" id="GO:0004768">
    <property type="term" value="F:stearoyl-CoA 9-desaturase activity"/>
    <property type="evidence" value="ECO:0007669"/>
    <property type="project" value="UniProtKB-UniRule"/>
</dbReference>
<dbReference type="GO" id="GO:0005789">
    <property type="term" value="C:endoplasmic reticulum membrane"/>
    <property type="evidence" value="ECO:0007669"/>
    <property type="project" value="TreeGrafter"/>
</dbReference>
<keyword evidence="8 12" id="KW-0408">Iron</keyword>
<evidence type="ECO:0000256" key="1">
    <source>
        <dbReference type="ARBA" id="ARBA00004141"/>
    </source>
</evidence>
<evidence type="ECO:0000256" key="13">
    <source>
        <dbReference type="SAM" id="MobiDB-lite"/>
    </source>
</evidence>
<keyword evidence="6 14" id="KW-1133">Transmembrane helix</keyword>
<dbReference type="PIRSF" id="PIRSF000345">
    <property type="entry name" value="OLE1"/>
    <property type="match status" value="1"/>
</dbReference>
<reference evidence="16" key="1">
    <citation type="submission" date="2021-07" db="EMBL/GenBank/DDBJ databases">
        <authorList>
            <person name="Branca A.L. A."/>
        </authorList>
    </citation>
    <scope>NUCLEOTIDE SEQUENCE</scope>
</reference>
<keyword evidence="9 12" id="KW-0443">Lipid metabolism</keyword>
<dbReference type="SMART" id="SM01117">
    <property type="entry name" value="Cyt-b5"/>
    <property type="match status" value="1"/>
</dbReference>
<keyword evidence="12" id="KW-0813">Transport</keyword>
<dbReference type="InterPro" id="IPR009160">
    <property type="entry name" value="Acyl-CoA_deSatase_haem/ster-bd"/>
</dbReference>
<feature type="transmembrane region" description="Helical" evidence="14">
    <location>
        <begin position="176"/>
        <end position="198"/>
    </location>
</feature>
<comment type="subcellular location">
    <subcellularLocation>
        <location evidence="1">Membrane</location>
        <topology evidence="1">Multi-pass membrane protein</topology>
    </subcellularLocation>
</comment>
<dbReference type="AlphaFoldDB" id="A0A9W4HCX9"/>
<evidence type="ECO:0000256" key="11">
    <source>
        <dbReference type="ARBA" id="ARBA00023160"/>
    </source>
</evidence>
<keyword evidence="12" id="KW-0249">Electron transport</keyword>
<dbReference type="Pfam" id="PF00173">
    <property type="entry name" value="Cyt-b5"/>
    <property type="match status" value="1"/>
</dbReference>
<dbReference type="EMBL" id="CAJVOS010000011">
    <property type="protein sequence ID" value="CAG7987569.1"/>
    <property type="molecule type" value="Genomic_DNA"/>
</dbReference>
<evidence type="ECO:0000256" key="6">
    <source>
        <dbReference type="ARBA" id="ARBA00022989"/>
    </source>
</evidence>
<name>A0A9W4HCX9_PENOL</name>
<dbReference type="GO" id="GO:0005506">
    <property type="term" value="F:iron ion binding"/>
    <property type="evidence" value="ECO:0007669"/>
    <property type="project" value="TreeGrafter"/>
</dbReference>
<comment type="catalytic activity">
    <reaction evidence="12">
        <text>octadecanoyl-CoA + 2 Fe(II)-[cytochrome b5] + O2 + 2 H(+) = (9Z)-octadecenoyl-CoA + 2 Fe(III)-[cytochrome b5] + 2 H2O</text>
        <dbReference type="Rhea" id="RHEA:19721"/>
        <dbReference type="Rhea" id="RHEA-COMP:10438"/>
        <dbReference type="Rhea" id="RHEA-COMP:10439"/>
        <dbReference type="ChEBI" id="CHEBI:15377"/>
        <dbReference type="ChEBI" id="CHEBI:15378"/>
        <dbReference type="ChEBI" id="CHEBI:15379"/>
        <dbReference type="ChEBI" id="CHEBI:29033"/>
        <dbReference type="ChEBI" id="CHEBI:29034"/>
        <dbReference type="ChEBI" id="CHEBI:57387"/>
        <dbReference type="ChEBI" id="CHEBI:57394"/>
        <dbReference type="EC" id="1.14.19.1"/>
    </reaction>
</comment>
<keyword evidence="11 12" id="KW-0275">Fatty acid biosynthesis</keyword>
<keyword evidence="10 14" id="KW-0472">Membrane</keyword>
<evidence type="ECO:0000256" key="5">
    <source>
        <dbReference type="ARBA" id="ARBA00022832"/>
    </source>
</evidence>
<dbReference type="PROSITE" id="PS50255">
    <property type="entry name" value="CYTOCHROME_B5_2"/>
    <property type="match status" value="1"/>
</dbReference>
<dbReference type="PANTHER" id="PTHR11351:SF31">
    <property type="entry name" value="DESATURASE 1, ISOFORM A-RELATED"/>
    <property type="match status" value="1"/>
</dbReference>
<dbReference type="InterPro" id="IPR036400">
    <property type="entry name" value="Cyt_B5-like_heme/steroid_sf"/>
</dbReference>
<keyword evidence="5 12" id="KW-0276">Fatty acid metabolism</keyword>
<feature type="transmembrane region" description="Helical" evidence="14">
    <location>
        <begin position="36"/>
        <end position="58"/>
    </location>
</feature>
<evidence type="ECO:0000313" key="16">
    <source>
        <dbReference type="EMBL" id="CAG7987569.1"/>
    </source>
</evidence>
<dbReference type="Pfam" id="PF00487">
    <property type="entry name" value="FA_desaturase"/>
    <property type="match status" value="1"/>
</dbReference>
<dbReference type="GO" id="GO:0006636">
    <property type="term" value="P:unsaturated fatty acid biosynthetic process"/>
    <property type="evidence" value="ECO:0007669"/>
    <property type="project" value="UniProtKB-UniRule"/>
</dbReference>
<evidence type="ECO:0000256" key="10">
    <source>
        <dbReference type="ARBA" id="ARBA00023136"/>
    </source>
</evidence>
<evidence type="ECO:0000313" key="17">
    <source>
        <dbReference type="Proteomes" id="UP001153618"/>
    </source>
</evidence>
<dbReference type="Gene3D" id="3.10.120.10">
    <property type="entry name" value="Cytochrome b5-like heme/steroid binding domain"/>
    <property type="match status" value="1"/>
</dbReference>
<evidence type="ECO:0000256" key="9">
    <source>
        <dbReference type="ARBA" id="ARBA00023098"/>
    </source>
</evidence>
<proteinExistence type="inferred from homology"/>
<comment type="function">
    <text evidence="12">Stearoyl-CoA desaturase that utilizes O(2) and electrons from reduced cytochrome b5 to introduce the first double bond into saturated fatty acyl-CoA substrates.</text>
</comment>
<keyword evidence="4 14" id="KW-0812">Transmembrane</keyword>
<dbReference type="SUPFAM" id="SSF55856">
    <property type="entry name" value="Cytochrome b5-like heme/steroid binding domain"/>
    <property type="match status" value="1"/>
</dbReference>